<keyword evidence="2" id="KW-0813">Transport</keyword>
<evidence type="ECO:0000256" key="5">
    <source>
        <dbReference type="ARBA" id="ARBA00022692"/>
    </source>
</evidence>
<comment type="subcellular location">
    <subcellularLocation>
        <location evidence="1">Cell inner membrane</location>
        <topology evidence="1">Multi-pass membrane protein</topology>
    </subcellularLocation>
</comment>
<feature type="transmembrane region" description="Helical" evidence="10">
    <location>
        <begin position="277"/>
        <end position="296"/>
    </location>
</feature>
<feature type="transmembrane region" description="Helical" evidence="10">
    <location>
        <begin position="164"/>
        <end position="185"/>
    </location>
</feature>
<sequence length="458" mass="48603">MANKHAITTEARTLFRLSLPLAGAQLAQMGTSVADAVMAGRYGSQDLAGVALAGAMMWPTMLLVMGILQAVTPSVAQYHGAKAYRDIGEVIRQGLYIAVTGGVLVALLLSSIQPVFHWMEIDPDASAIAVNYLKATAWGIPALMAFYCLRFLADGMSYARPAMIIIVSALLLKIPLNYVLIFGAFGIDAMGGAGCGVAQAIIMWFQFTMILLVVTRPRFNATAWWHQFSLPDAQRIAELLRVGVPIAGTLFAEVGMFSAVTLLLGRLGAETVASHNIAFNINGVAFMIPMALGMAATIRVGFRLGESDPNGARESAFLTVAGTVLVSALSAVAIFIFREDIVALYTHDPAVATLGSSLLMFVAFFLVMDAIQATALGALRGYKDTRIPMVMAIAAYWGAGLPVGWVLGYGVGVPAQGAFGFWIGLTIAVTGAASLLCLRLWRVAGRIEPTHKNTAQPD</sequence>
<comment type="caution">
    <text evidence="11">The sequence shown here is derived from an EMBL/GenBank/DDBJ whole genome shotgun (WGS) entry which is preliminary data.</text>
</comment>
<feature type="transmembrane region" description="Helical" evidence="10">
    <location>
        <begin position="316"/>
        <end position="337"/>
    </location>
</feature>
<evidence type="ECO:0000256" key="1">
    <source>
        <dbReference type="ARBA" id="ARBA00004429"/>
    </source>
</evidence>
<reference evidence="11 12" key="1">
    <citation type="submission" date="2017-08" db="EMBL/GenBank/DDBJ databases">
        <title>Fine stratification of microbial communities through a metagenomic profile of the photic zone.</title>
        <authorList>
            <person name="Haro-Moreno J.M."/>
            <person name="Lopez-Perez M."/>
            <person name="De La Torre J."/>
            <person name="Picazo A."/>
            <person name="Camacho A."/>
            <person name="Rodriguez-Valera F."/>
        </authorList>
    </citation>
    <scope>NUCLEOTIDE SEQUENCE [LARGE SCALE GENOMIC DNA]</scope>
    <source>
        <strain evidence="11">MED-G24</strain>
    </source>
</reference>
<evidence type="ECO:0000313" key="12">
    <source>
        <dbReference type="Proteomes" id="UP000219327"/>
    </source>
</evidence>
<evidence type="ECO:0000256" key="8">
    <source>
        <dbReference type="ARBA" id="ARBA00023136"/>
    </source>
</evidence>
<feature type="transmembrane region" description="Helical" evidence="10">
    <location>
        <begin position="93"/>
        <end position="112"/>
    </location>
</feature>
<evidence type="ECO:0000256" key="2">
    <source>
        <dbReference type="ARBA" id="ARBA00022448"/>
    </source>
</evidence>
<feature type="transmembrane region" description="Helical" evidence="10">
    <location>
        <begin position="349"/>
        <end position="368"/>
    </location>
</feature>
<gene>
    <name evidence="11" type="ORF">CNE99_03130</name>
</gene>
<feature type="transmembrane region" description="Helical" evidence="10">
    <location>
        <begin position="49"/>
        <end position="72"/>
    </location>
</feature>
<proteinExistence type="predicted"/>
<keyword evidence="6 10" id="KW-1133">Transmembrane helix</keyword>
<dbReference type="GO" id="GO:0005886">
    <property type="term" value="C:plasma membrane"/>
    <property type="evidence" value="ECO:0007669"/>
    <property type="project" value="UniProtKB-SubCell"/>
</dbReference>
<feature type="transmembrane region" description="Helical" evidence="10">
    <location>
        <begin position="419"/>
        <end position="441"/>
    </location>
</feature>
<feature type="transmembrane region" description="Helical" evidence="10">
    <location>
        <begin position="191"/>
        <end position="214"/>
    </location>
</feature>
<dbReference type="NCBIfam" id="TIGR00797">
    <property type="entry name" value="matE"/>
    <property type="match status" value="1"/>
</dbReference>
<keyword evidence="7" id="KW-0406">Ion transport</keyword>
<evidence type="ECO:0000256" key="6">
    <source>
        <dbReference type="ARBA" id="ARBA00022989"/>
    </source>
</evidence>
<evidence type="ECO:0000256" key="10">
    <source>
        <dbReference type="SAM" id="Phobius"/>
    </source>
</evidence>
<keyword evidence="3" id="KW-0050">Antiport</keyword>
<dbReference type="InterPro" id="IPR048279">
    <property type="entry name" value="MdtK-like"/>
</dbReference>
<dbReference type="InterPro" id="IPR002528">
    <property type="entry name" value="MATE_fam"/>
</dbReference>
<evidence type="ECO:0000256" key="7">
    <source>
        <dbReference type="ARBA" id="ARBA00023065"/>
    </source>
</evidence>
<dbReference type="GO" id="GO:0042910">
    <property type="term" value="F:xenobiotic transmembrane transporter activity"/>
    <property type="evidence" value="ECO:0007669"/>
    <property type="project" value="InterPro"/>
</dbReference>
<keyword evidence="8 10" id="KW-0472">Membrane</keyword>
<evidence type="ECO:0000313" key="11">
    <source>
        <dbReference type="EMBL" id="PDH40730.1"/>
    </source>
</evidence>
<dbReference type="GO" id="GO:0015297">
    <property type="term" value="F:antiporter activity"/>
    <property type="evidence" value="ECO:0007669"/>
    <property type="project" value="UniProtKB-KW"/>
</dbReference>
<dbReference type="Pfam" id="PF01554">
    <property type="entry name" value="MatE"/>
    <property type="match status" value="2"/>
</dbReference>
<feature type="transmembrane region" description="Helical" evidence="10">
    <location>
        <begin position="242"/>
        <end position="265"/>
    </location>
</feature>
<dbReference type="PIRSF" id="PIRSF006603">
    <property type="entry name" value="DinF"/>
    <property type="match status" value="1"/>
</dbReference>
<dbReference type="EMBL" id="NTKD01000009">
    <property type="protein sequence ID" value="PDH40730.1"/>
    <property type="molecule type" value="Genomic_DNA"/>
</dbReference>
<feature type="transmembrane region" description="Helical" evidence="10">
    <location>
        <begin position="389"/>
        <end position="407"/>
    </location>
</feature>
<evidence type="ECO:0000256" key="9">
    <source>
        <dbReference type="ARBA" id="ARBA00031636"/>
    </source>
</evidence>
<name>A0A2A5WVY4_9GAMM</name>
<dbReference type="InterPro" id="IPR050222">
    <property type="entry name" value="MATE_MdtK"/>
</dbReference>
<dbReference type="PANTHER" id="PTHR43298">
    <property type="entry name" value="MULTIDRUG RESISTANCE PROTEIN NORM-RELATED"/>
    <property type="match status" value="1"/>
</dbReference>
<evidence type="ECO:0000256" key="3">
    <source>
        <dbReference type="ARBA" id="ARBA00022449"/>
    </source>
</evidence>
<dbReference type="PANTHER" id="PTHR43298:SF2">
    <property type="entry name" value="FMN_FAD EXPORTER YEEO-RELATED"/>
    <property type="match status" value="1"/>
</dbReference>
<dbReference type="CDD" id="cd13131">
    <property type="entry name" value="MATE_NorM_like"/>
    <property type="match status" value="1"/>
</dbReference>
<protein>
    <recommendedName>
        <fullName evidence="9">Multidrug-efflux transporter</fullName>
    </recommendedName>
</protein>
<accession>A0A2A5WVY4</accession>
<dbReference type="AlphaFoldDB" id="A0A2A5WVY4"/>
<evidence type="ECO:0000256" key="4">
    <source>
        <dbReference type="ARBA" id="ARBA00022475"/>
    </source>
</evidence>
<keyword evidence="4" id="KW-1003">Cell membrane</keyword>
<dbReference type="Proteomes" id="UP000219327">
    <property type="component" value="Unassembled WGS sequence"/>
</dbReference>
<keyword evidence="5 10" id="KW-0812">Transmembrane</keyword>
<feature type="transmembrane region" description="Helical" evidence="10">
    <location>
        <begin position="132"/>
        <end position="152"/>
    </location>
</feature>
<organism evidence="11 12">
    <name type="scientific">OM182 bacterium MED-G24</name>
    <dbReference type="NCBI Taxonomy" id="1986255"/>
    <lineage>
        <taxon>Bacteria</taxon>
        <taxon>Pseudomonadati</taxon>
        <taxon>Pseudomonadota</taxon>
        <taxon>Gammaproteobacteria</taxon>
        <taxon>OMG group</taxon>
        <taxon>OM182 clade</taxon>
    </lineage>
</organism>
<dbReference type="GO" id="GO:0006811">
    <property type="term" value="P:monoatomic ion transport"/>
    <property type="evidence" value="ECO:0007669"/>
    <property type="project" value="UniProtKB-KW"/>
</dbReference>